<feature type="compositionally biased region" description="Low complexity" evidence="1">
    <location>
        <begin position="410"/>
        <end position="425"/>
    </location>
</feature>
<organism evidence="3 4">
    <name type="scientific">Nitzschia inconspicua</name>
    <dbReference type="NCBI Taxonomy" id="303405"/>
    <lineage>
        <taxon>Eukaryota</taxon>
        <taxon>Sar</taxon>
        <taxon>Stramenopiles</taxon>
        <taxon>Ochrophyta</taxon>
        <taxon>Bacillariophyta</taxon>
        <taxon>Bacillariophyceae</taxon>
        <taxon>Bacillariophycidae</taxon>
        <taxon>Bacillariales</taxon>
        <taxon>Bacillariaceae</taxon>
        <taxon>Nitzschia</taxon>
    </lineage>
</organism>
<reference evidence="3" key="2">
    <citation type="submission" date="2021-04" db="EMBL/GenBank/DDBJ databases">
        <authorList>
            <person name="Podell S."/>
        </authorList>
    </citation>
    <scope>NUCLEOTIDE SEQUENCE</scope>
    <source>
        <strain evidence="3">Hildebrandi</strain>
    </source>
</reference>
<feature type="transmembrane region" description="Helical" evidence="2">
    <location>
        <begin position="212"/>
        <end position="232"/>
    </location>
</feature>
<comment type="caution">
    <text evidence="3">The sequence shown here is derived from an EMBL/GenBank/DDBJ whole genome shotgun (WGS) entry which is preliminary data.</text>
</comment>
<protein>
    <submittedName>
        <fullName evidence="3">Uncharacterized protein</fullName>
    </submittedName>
</protein>
<keyword evidence="2" id="KW-0472">Membrane</keyword>
<feature type="compositionally biased region" description="Polar residues" evidence="1">
    <location>
        <begin position="399"/>
        <end position="409"/>
    </location>
</feature>
<dbReference type="EMBL" id="JAGRRH010000003">
    <property type="protein sequence ID" value="KAG7372667.1"/>
    <property type="molecule type" value="Genomic_DNA"/>
</dbReference>
<keyword evidence="2" id="KW-0812">Transmembrane</keyword>
<sequence length="514" mass="57144">MVSFQELALRAKENHFGIGLKAFTFLLVFLGIVFSVLASLTCQYLGYRHHNGDTTTTTPTTTTTIITPNDVFSLNSTFQFLPLEGAVEAWIGLFSYGIIETTRNTTNLETNTCIFYENRSMKDSPYILLLMSQVSAMVAPSLAFLTILIFFIQVAQQEHGCRWNYYTNSLLLLLTAGIQACTMLVFIEPAIWQPFSSFLSPQQGQCNLGDGAWISITSVIFFFLASVLMGCIPSINRWIEVAAAAATATIKTTAIPTTTTATSSPKKDNRSLNETSDSINTDPSSEKDPDSDNLHSSISKAQQIWGSVFEIDEENPSQSIVVRKERNQKCNVLKKQSQSDQGTQDLTQGITTTTTDLTTKVLSTDEIQRDLEQALSSFSRSSKEPQRSTSLQGKRRSRSTNSSALSRRISSQPLPVQQQPSVSLQTSRNSPKHSSSFNDTTTVQQTMPTDTTTTIVTETTEFDNEPVNPIVARMQRAIQKSSQRELTAQTQQEQEPSPVVAFQDWNWAKWSYRS</sequence>
<feature type="region of interest" description="Disordered" evidence="1">
    <location>
        <begin position="478"/>
        <end position="499"/>
    </location>
</feature>
<keyword evidence="2" id="KW-1133">Transmembrane helix</keyword>
<name>A0A9K3M2L0_9STRA</name>
<evidence type="ECO:0000313" key="3">
    <source>
        <dbReference type="EMBL" id="KAG7372667.1"/>
    </source>
</evidence>
<feature type="region of interest" description="Disordered" evidence="1">
    <location>
        <begin position="375"/>
        <end position="449"/>
    </location>
</feature>
<keyword evidence="4" id="KW-1185">Reference proteome</keyword>
<accession>A0A9K3M2L0</accession>
<feature type="compositionally biased region" description="Basic and acidic residues" evidence="1">
    <location>
        <begin position="284"/>
        <end position="293"/>
    </location>
</feature>
<dbReference type="Proteomes" id="UP000693970">
    <property type="component" value="Unassembled WGS sequence"/>
</dbReference>
<proteinExistence type="predicted"/>
<evidence type="ECO:0000256" key="1">
    <source>
        <dbReference type="SAM" id="MobiDB-lite"/>
    </source>
</evidence>
<feature type="transmembrane region" description="Helical" evidence="2">
    <location>
        <begin position="126"/>
        <end position="151"/>
    </location>
</feature>
<feature type="transmembrane region" description="Helical" evidence="2">
    <location>
        <begin position="20"/>
        <end position="46"/>
    </location>
</feature>
<feature type="region of interest" description="Disordered" evidence="1">
    <location>
        <begin position="257"/>
        <end position="295"/>
    </location>
</feature>
<feature type="compositionally biased region" description="Polar residues" evidence="1">
    <location>
        <begin position="272"/>
        <end position="283"/>
    </location>
</feature>
<feature type="compositionally biased region" description="Low complexity" evidence="1">
    <location>
        <begin position="439"/>
        <end position="449"/>
    </location>
</feature>
<evidence type="ECO:0000256" key="2">
    <source>
        <dbReference type="SAM" id="Phobius"/>
    </source>
</evidence>
<feature type="transmembrane region" description="Helical" evidence="2">
    <location>
        <begin position="171"/>
        <end position="192"/>
    </location>
</feature>
<feature type="compositionally biased region" description="Polar residues" evidence="1">
    <location>
        <begin position="426"/>
        <end position="438"/>
    </location>
</feature>
<feature type="compositionally biased region" description="Polar residues" evidence="1">
    <location>
        <begin position="478"/>
        <end position="495"/>
    </location>
</feature>
<reference evidence="3" key="1">
    <citation type="journal article" date="2021" name="Sci. Rep.">
        <title>Diploid genomic architecture of Nitzschia inconspicua, an elite biomass production diatom.</title>
        <authorList>
            <person name="Oliver A."/>
            <person name="Podell S."/>
            <person name="Pinowska A."/>
            <person name="Traller J.C."/>
            <person name="Smith S.R."/>
            <person name="McClure R."/>
            <person name="Beliaev A."/>
            <person name="Bohutskyi P."/>
            <person name="Hill E.A."/>
            <person name="Rabines A."/>
            <person name="Zheng H."/>
            <person name="Allen L.Z."/>
            <person name="Kuo A."/>
            <person name="Grigoriev I.V."/>
            <person name="Allen A.E."/>
            <person name="Hazlebeck D."/>
            <person name="Allen E.E."/>
        </authorList>
    </citation>
    <scope>NUCLEOTIDE SEQUENCE</scope>
    <source>
        <strain evidence="3">Hildebrandi</strain>
    </source>
</reference>
<evidence type="ECO:0000313" key="4">
    <source>
        <dbReference type="Proteomes" id="UP000693970"/>
    </source>
</evidence>
<gene>
    <name evidence="3" type="ORF">IV203_018810</name>
</gene>
<dbReference type="AlphaFoldDB" id="A0A9K3M2L0"/>